<dbReference type="RefSeq" id="WP_120641397.1">
    <property type="nucleotide sequence ID" value="NZ_RAWB01000002.1"/>
</dbReference>
<dbReference type="EMBL" id="RAWB01000002">
    <property type="protein sequence ID" value="RKH68998.1"/>
    <property type="molecule type" value="Genomic_DNA"/>
</dbReference>
<evidence type="ECO:0000313" key="3">
    <source>
        <dbReference type="Proteomes" id="UP000272888"/>
    </source>
</evidence>
<dbReference type="InterPro" id="IPR003323">
    <property type="entry name" value="OTU_dom"/>
</dbReference>
<dbReference type="Gene3D" id="3.90.70.80">
    <property type="match status" value="1"/>
</dbReference>
<accession>A0A3A8QME4</accession>
<feature type="domain" description="OTU" evidence="1">
    <location>
        <begin position="16"/>
        <end position="180"/>
    </location>
</feature>
<name>A0A3A8QME4_9BACT</name>
<dbReference type="Proteomes" id="UP000272888">
    <property type="component" value="Unassembled WGS sequence"/>
</dbReference>
<gene>
    <name evidence="2" type="ORF">D7V93_00295</name>
</gene>
<dbReference type="CDD" id="cd22744">
    <property type="entry name" value="OTU"/>
    <property type="match status" value="1"/>
</dbReference>
<keyword evidence="3" id="KW-1185">Reference proteome</keyword>
<organism evidence="2 3">
    <name type="scientific">Corallococcus llansteffanensis</name>
    <dbReference type="NCBI Taxonomy" id="2316731"/>
    <lineage>
        <taxon>Bacteria</taxon>
        <taxon>Pseudomonadati</taxon>
        <taxon>Myxococcota</taxon>
        <taxon>Myxococcia</taxon>
        <taxon>Myxococcales</taxon>
        <taxon>Cystobacterineae</taxon>
        <taxon>Myxococcaceae</taxon>
        <taxon>Corallococcus</taxon>
    </lineage>
</organism>
<protein>
    <recommendedName>
        <fullName evidence="1">OTU domain-containing protein</fullName>
    </recommendedName>
</protein>
<dbReference type="Pfam" id="PF02338">
    <property type="entry name" value="OTU"/>
    <property type="match status" value="1"/>
</dbReference>
<sequence length="717" mass="79709">MPYIIIGYRRLGQQDYVEYITPGDGDCLFHSLSFLLARADHDHDPAALREKVRDFLEGIYTRDRTPALNDYRASLLNDIRHKLMSGVDYRGANTLRGYADAIAEGGGGGRRAAVWGDDTCIQILCEALNLRVVVHSDTGNSVFGPTDCIQQVLRPGVQAAPLLLELSNYDLRHFNALRQEAPDFVPPSLSPRFVEETPWDFKKKSGSPRFTGKDDLRNFVASQKEIRVFIPDSSGSGHQSTTVQVIQELISLGASLLRIIYAPGDEEQNAGRDELTWVKLVRLIPGLPARHTDVHVLDKATLFFHTTDDFENLPLAEIPLGVTGGWDDPQNPTEGFKVQWFLTLQPLQWSGVTGRSEAPNVLYGARKGSDVLLERGFEFGPSFVDRGLHVDVRPFQGPNWMSLPGEQFPPGVARCMEFIEGLRKTDRISLMPVYFSAGRPVASAADILFNLVAGLTTLRASGAKLKPVVIPVLAPLEEADYAGLKMRLDPAPLDAPVQVQTGRESSQHLNALDTAFPHRHHYLRQITALFTAFQQVRLVTNLPDYLVRGGLRDERSLPHILIVPFGRLPSLAFGRLMVLADLPSVFEGAGTMNLALNLGKPYLRLMSQEDIGKDFYPLPGQNAATWSRHCNNASSSLSESAAYWELLLNQSRVQQQPLPLMADRILANFFQELADPRSDTRRGFDLQAAFYGNPDNAKLRMGLRRLLQARAESLSKK</sequence>
<evidence type="ECO:0000313" key="2">
    <source>
        <dbReference type="EMBL" id="RKH68998.1"/>
    </source>
</evidence>
<comment type="caution">
    <text evidence="2">The sequence shown here is derived from an EMBL/GenBank/DDBJ whole genome shotgun (WGS) entry which is preliminary data.</text>
</comment>
<evidence type="ECO:0000259" key="1">
    <source>
        <dbReference type="PROSITE" id="PS50802"/>
    </source>
</evidence>
<dbReference type="AlphaFoldDB" id="A0A3A8QME4"/>
<dbReference type="PROSITE" id="PS50802">
    <property type="entry name" value="OTU"/>
    <property type="match status" value="1"/>
</dbReference>
<proteinExistence type="predicted"/>
<reference evidence="3" key="1">
    <citation type="submission" date="2018-09" db="EMBL/GenBank/DDBJ databases">
        <authorList>
            <person name="Livingstone P.G."/>
            <person name="Whitworth D.E."/>
        </authorList>
    </citation>
    <scope>NUCLEOTIDE SEQUENCE [LARGE SCALE GENOMIC DNA]</scope>
    <source>
        <strain evidence="3">CA051B</strain>
    </source>
</reference>